<keyword evidence="2" id="KW-1133">Transmembrane helix</keyword>
<evidence type="ECO:0000313" key="4">
    <source>
        <dbReference type="EnsemblProtists" id="EOD40334"/>
    </source>
</evidence>
<dbReference type="RefSeq" id="XP_005792763.1">
    <property type="nucleotide sequence ID" value="XM_005792706.1"/>
</dbReference>
<feature type="transmembrane region" description="Helical" evidence="2">
    <location>
        <begin position="78"/>
        <end position="97"/>
    </location>
</feature>
<feature type="compositionally biased region" description="Basic and acidic residues" evidence="1">
    <location>
        <begin position="214"/>
        <end position="231"/>
    </location>
</feature>
<reference evidence="5" key="1">
    <citation type="journal article" date="2013" name="Nature">
        <title>Pan genome of the phytoplankton Emiliania underpins its global distribution.</title>
        <authorList>
            <person name="Read B.A."/>
            <person name="Kegel J."/>
            <person name="Klute M.J."/>
            <person name="Kuo A."/>
            <person name="Lefebvre S.C."/>
            <person name="Maumus F."/>
            <person name="Mayer C."/>
            <person name="Miller J."/>
            <person name="Monier A."/>
            <person name="Salamov A."/>
            <person name="Young J."/>
            <person name="Aguilar M."/>
            <person name="Claverie J.M."/>
            <person name="Frickenhaus S."/>
            <person name="Gonzalez K."/>
            <person name="Herman E.K."/>
            <person name="Lin Y.C."/>
            <person name="Napier J."/>
            <person name="Ogata H."/>
            <person name="Sarno A.F."/>
            <person name="Shmutz J."/>
            <person name="Schroeder D."/>
            <person name="de Vargas C."/>
            <person name="Verret F."/>
            <person name="von Dassow P."/>
            <person name="Valentin K."/>
            <person name="Van de Peer Y."/>
            <person name="Wheeler G."/>
            <person name="Dacks J.B."/>
            <person name="Delwiche C.F."/>
            <person name="Dyhrman S.T."/>
            <person name="Glockner G."/>
            <person name="John U."/>
            <person name="Richards T."/>
            <person name="Worden A.Z."/>
            <person name="Zhang X."/>
            <person name="Grigoriev I.V."/>
            <person name="Allen A.E."/>
            <person name="Bidle K."/>
            <person name="Borodovsky M."/>
            <person name="Bowler C."/>
            <person name="Brownlee C."/>
            <person name="Cock J.M."/>
            <person name="Elias M."/>
            <person name="Gladyshev V.N."/>
            <person name="Groth M."/>
            <person name="Guda C."/>
            <person name="Hadaegh A."/>
            <person name="Iglesias-Rodriguez M.D."/>
            <person name="Jenkins J."/>
            <person name="Jones B.M."/>
            <person name="Lawson T."/>
            <person name="Leese F."/>
            <person name="Lindquist E."/>
            <person name="Lobanov A."/>
            <person name="Lomsadze A."/>
            <person name="Malik S.B."/>
            <person name="Marsh M.E."/>
            <person name="Mackinder L."/>
            <person name="Mock T."/>
            <person name="Mueller-Roeber B."/>
            <person name="Pagarete A."/>
            <person name="Parker M."/>
            <person name="Probert I."/>
            <person name="Quesneville H."/>
            <person name="Raines C."/>
            <person name="Rensing S.A."/>
            <person name="Riano-Pachon D.M."/>
            <person name="Richier S."/>
            <person name="Rokitta S."/>
            <person name="Shiraiwa Y."/>
            <person name="Soanes D.M."/>
            <person name="van der Giezen M."/>
            <person name="Wahlund T.M."/>
            <person name="Williams B."/>
            <person name="Wilson W."/>
            <person name="Wolfe G."/>
            <person name="Wurch L.L."/>
        </authorList>
    </citation>
    <scope>NUCLEOTIDE SEQUENCE</scope>
</reference>
<dbReference type="InterPro" id="IPR036869">
    <property type="entry name" value="J_dom_sf"/>
</dbReference>
<evidence type="ECO:0000256" key="2">
    <source>
        <dbReference type="SAM" id="Phobius"/>
    </source>
</evidence>
<dbReference type="Pfam" id="PF00226">
    <property type="entry name" value="DnaJ"/>
    <property type="match status" value="1"/>
</dbReference>
<proteinExistence type="predicted"/>
<name>A0A0D3KX49_EMIH1</name>
<feature type="compositionally biased region" description="Pro residues" evidence="1">
    <location>
        <begin position="173"/>
        <end position="185"/>
    </location>
</feature>
<evidence type="ECO:0000256" key="1">
    <source>
        <dbReference type="SAM" id="MobiDB-lite"/>
    </source>
</evidence>
<dbReference type="GeneID" id="17285605"/>
<dbReference type="KEGG" id="ehx:EMIHUDRAFT_222770"/>
<protein>
    <recommendedName>
        <fullName evidence="3">J domain-containing protein</fullName>
    </recommendedName>
</protein>
<evidence type="ECO:0000259" key="3">
    <source>
        <dbReference type="PROSITE" id="PS50076"/>
    </source>
</evidence>
<evidence type="ECO:0000313" key="5">
    <source>
        <dbReference type="Proteomes" id="UP000013827"/>
    </source>
</evidence>
<feature type="region of interest" description="Disordered" evidence="1">
    <location>
        <begin position="142"/>
        <end position="231"/>
    </location>
</feature>
<dbReference type="Gene3D" id="1.10.287.110">
    <property type="entry name" value="DnaJ domain"/>
    <property type="match status" value="1"/>
</dbReference>
<organism evidence="4 5">
    <name type="scientific">Emiliania huxleyi (strain CCMP1516)</name>
    <dbReference type="NCBI Taxonomy" id="280463"/>
    <lineage>
        <taxon>Eukaryota</taxon>
        <taxon>Haptista</taxon>
        <taxon>Haptophyta</taxon>
        <taxon>Prymnesiophyceae</taxon>
        <taxon>Isochrysidales</taxon>
        <taxon>Noelaerhabdaceae</taxon>
        <taxon>Emiliania</taxon>
    </lineage>
</organism>
<dbReference type="PaxDb" id="2903-EOD40334"/>
<reference evidence="4" key="2">
    <citation type="submission" date="2024-10" db="UniProtKB">
        <authorList>
            <consortium name="EnsemblProtists"/>
        </authorList>
    </citation>
    <scope>IDENTIFICATION</scope>
</reference>
<dbReference type="CDD" id="cd06257">
    <property type="entry name" value="DnaJ"/>
    <property type="match status" value="1"/>
</dbReference>
<dbReference type="PROSITE" id="PS50076">
    <property type="entry name" value="DNAJ_2"/>
    <property type="match status" value="1"/>
</dbReference>
<sequence>MLAKTWHPDKHSGASKAAAEQRFKQIALAYETLTWGTRAQYGSASRPGYNPYQGYMDFGADTPAGEARARTERRRMQWTLGCVATFVLGLSAVTLSARRDNRRLESGELVEAYFNQVTRRWEKASPSMKRDPLLSTLVHLKSPEARQSPPPTAAPARPLPKQAAAPSQGGPPAQKPPAHQPPCPPTTQVVYGHGLTGSGGQPRHAPRRSALTIDGRRASDAFRDRQSGARS</sequence>
<dbReference type="Proteomes" id="UP000013827">
    <property type="component" value="Unassembled WGS sequence"/>
</dbReference>
<accession>A0A0D3KX49</accession>
<dbReference type="EnsemblProtists" id="EOD40334">
    <property type="protein sequence ID" value="EOD40334"/>
    <property type="gene ID" value="EMIHUDRAFT_222770"/>
</dbReference>
<keyword evidence="2" id="KW-0472">Membrane</keyword>
<dbReference type="AlphaFoldDB" id="A0A0D3KX49"/>
<dbReference type="SUPFAM" id="SSF46565">
    <property type="entry name" value="Chaperone J-domain"/>
    <property type="match status" value="1"/>
</dbReference>
<dbReference type="HOGENOM" id="CLU_1201729_0_0_1"/>
<feature type="compositionally biased region" description="Low complexity" evidence="1">
    <location>
        <begin position="154"/>
        <end position="172"/>
    </location>
</feature>
<dbReference type="InterPro" id="IPR001623">
    <property type="entry name" value="DnaJ_domain"/>
</dbReference>
<keyword evidence="2" id="KW-0812">Transmembrane</keyword>
<feature type="domain" description="J" evidence="3">
    <location>
        <begin position="1"/>
        <end position="53"/>
    </location>
</feature>
<keyword evidence="5" id="KW-1185">Reference proteome</keyword>